<dbReference type="AlphaFoldDB" id="A0A3Q2XUC9"/>
<reference evidence="7" key="1">
    <citation type="submission" date="2025-08" db="UniProtKB">
        <authorList>
            <consortium name="Ensembl"/>
        </authorList>
    </citation>
    <scope>IDENTIFICATION</scope>
</reference>
<keyword evidence="5" id="KW-0472">Membrane</keyword>
<evidence type="ECO:0000313" key="8">
    <source>
        <dbReference type="Proteomes" id="UP000264820"/>
    </source>
</evidence>
<evidence type="ECO:0000256" key="2">
    <source>
        <dbReference type="ARBA" id="ARBA00022737"/>
    </source>
</evidence>
<name>A0A3Q2XUC9_HIPCM</name>
<dbReference type="CDD" id="cd00033">
    <property type="entry name" value="CCP"/>
    <property type="match status" value="2"/>
</dbReference>
<protein>
    <recommendedName>
        <fullName evidence="6">Sushi domain-containing protein</fullName>
    </recommendedName>
</protein>
<evidence type="ECO:0000313" key="7">
    <source>
        <dbReference type="Ensembl" id="ENSHCOP00000008598.1"/>
    </source>
</evidence>
<dbReference type="STRING" id="109280.ENSHCOP00000008598"/>
<dbReference type="Ensembl" id="ENSHCOT00000014496.1">
    <property type="protein sequence ID" value="ENSHCOP00000008598.1"/>
    <property type="gene ID" value="ENSHCOG00000010878.1"/>
</dbReference>
<dbReference type="Pfam" id="PF00084">
    <property type="entry name" value="Sushi"/>
    <property type="match status" value="2"/>
</dbReference>
<keyword evidence="3" id="KW-1015">Disulfide bond</keyword>
<dbReference type="SUPFAM" id="SSF57535">
    <property type="entry name" value="Complement control module/SCR domain"/>
    <property type="match status" value="2"/>
</dbReference>
<dbReference type="SMART" id="SM00032">
    <property type="entry name" value="CCP"/>
    <property type="match status" value="2"/>
</dbReference>
<accession>A0A3Q2XUC9</accession>
<dbReference type="PANTHER" id="PTHR45656">
    <property type="entry name" value="PROTEIN CBR-CLEC-78"/>
    <property type="match status" value="1"/>
</dbReference>
<dbReference type="InterPro" id="IPR051277">
    <property type="entry name" value="SEZ6_CSMD_C4BPB_Regulators"/>
</dbReference>
<keyword evidence="1" id="KW-0732">Signal</keyword>
<dbReference type="PROSITE" id="PS50923">
    <property type="entry name" value="SUSHI"/>
    <property type="match status" value="1"/>
</dbReference>
<keyword evidence="5" id="KW-1133">Transmembrane helix</keyword>
<keyword evidence="8" id="KW-1185">Reference proteome</keyword>
<feature type="domain" description="Sushi" evidence="6">
    <location>
        <begin position="34"/>
        <end position="92"/>
    </location>
</feature>
<comment type="caution">
    <text evidence="4">Lacks conserved residue(s) required for the propagation of feature annotation.</text>
</comment>
<dbReference type="InterPro" id="IPR000436">
    <property type="entry name" value="Sushi_SCR_CCP_dom"/>
</dbReference>
<reference evidence="7" key="2">
    <citation type="submission" date="2025-09" db="UniProtKB">
        <authorList>
            <consortium name="Ensembl"/>
        </authorList>
    </citation>
    <scope>IDENTIFICATION</scope>
</reference>
<keyword evidence="4" id="KW-0768">Sushi</keyword>
<organism evidence="7 8">
    <name type="scientific">Hippocampus comes</name>
    <name type="common">Tiger tail seahorse</name>
    <dbReference type="NCBI Taxonomy" id="109280"/>
    <lineage>
        <taxon>Eukaryota</taxon>
        <taxon>Metazoa</taxon>
        <taxon>Chordata</taxon>
        <taxon>Craniata</taxon>
        <taxon>Vertebrata</taxon>
        <taxon>Euteleostomi</taxon>
        <taxon>Actinopterygii</taxon>
        <taxon>Neopterygii</taxon>
        <taxon>Teleostei</taxon>
        <taxon>Neoteleostei</taxon>
        <taxon>Acanthomorphata</taxon>
        <taxon>Syngnathiaria</taxon>
        <taxon>Syngnathiformes</taxon>
        <taxon>Syngnathoidei</taxon>
        <taxon>Syngnathidae</taxon>
        <taxon>Hippocampus</taxon>
    </lineage>
</organism>
<dbReference type="PANTHER" id="PTHR45656:SF4">
    <property type="entry name" value="PROTEIN CBR-CLEC-78"/>
    <property type="match status" value="1"/>
</dbReference>
<evidence type="ECO:0000256" key="3">
    <source>
        <dbReference type="ARBA" id="ARBA00023157"/>
    </source>
</evidence>
<keyword evidence="2" id="KW-0677">Repeat</keyword>
<dbReference type="Proteomes" id="UP000264820">
    <property type="component" value="Unplaced"/>
</dbReference>
<proteinExistence type="predicted"/>
<evidence type="ECO:0000256" key="5">
    <source>
        <dbReference type="SAM" id="Phobius"/>
    </source>
</evidence>
<evidence type="ECO:0000256" key="1">
    <source>
        <dbReference type="ARBA" id="ARBA00022729"/>
    </source>
</evidence>
<evidence type="ECO:0000256" key="4">
    <source>
        <dbReference type="PROSITE-ProRule" id="PRU00302"/>
    </source>
</evidence>
<keyword evidence="5" id="KW-0812">Transmembrane</keyword>
<sequence length="174" mass="19301">RRGKRTRTMPASCVTPACSWLARLRWSVWPTARGACPYLLVKVTANFALDEHNLITGRAVQFTCDKGYSLVGEALVMCMGGNWTSTFPTCQREKGRKFYVGQSVRVSCPKGQQFRGGGSITCRPDQTWSPVTSACESTYIVSTYFRFKSISGITVSVEIITLALSYFGFLVPKK</sequence>
<evidence type="ECO:0000259" key="6">
    <source>
        <dbReference type="PROSITE" id="PS50923"/>
    </source>
</evidence>
<dbReference type="Gene3D" id="2.10.70.10">
    <property type="entry name" value="Complement Module, domain 1"/>
    <property type="match status" value="2"/>
</dbReference>
<dbReference type="InterPro" id="IPR035976">
    <property type="entry name" value="Sushi/SCR/CCP_sf"/>
</dbReference>
<feature type="transmembrane region" description="Helical" evidence="5">
    <location>
        <begin position="150"/>
        <end position="171"/>
    </location>
</feature>